<keyword evidence="4" id="KW-1185">Reference proteome</keyword>
<dbReference type="Pfam" id="PF01551">
    <property type="entry name" value="Peptidase_M23"/>
    <property type="match status" value="1"/>
</dbReference>
<feature type="domain" description="M23ase beta-sheet core" evidence="2">
    <location>
        <begin position="196"/>
        <end position="289"/>
    </location>
</feature>
<dbReference type="Proteomes" id="UP000199445">
    <property type="component" value="Unassembled WGS sequence"/>
</dbReference>
<dbReference type="InterPro" id="IPR011055">
    <property type="entry name" value="Dup_hybrid_motif"/>
</dbReference>
<dbReference type="AlphaFoldDB" id="A0A1I3UQD7"/>
<gene>
    <name evidence="3" type="ORF">SAMN05216429_106194</name>
</gene>
<dbReference type="RefSeq" id="WP_091704312.1">
    <property type="nucleotide sequence ID" value="NZ_BMYN01000012.1"/>
</dbReference>
<dbReference type="OrthoDB" id="9805070at2"/>
<protein>
    <submittedName>
        <fullName evidence="3">Peptidase family M23</fullName>
    </submittedName>
</protein>
<organism evidence="3 4">
    <name type="scientific">Marinobacter persicus</name>
    <dbReference type="NCBI Taxonomy" id="930118"/>
    <lineage>
        <taxon>Bacteria</taxon>
        <taxon>Pseudomonadati</taxon>
        <taxon>Pseudomonadota</taxon>
        <taxon>Gammaproteobacteria</taxon>
        <taxon>Pseudomonadales</taxon>
        <taxon>Marinobacteraceae</taxon>
        <taxon>Marinobacter</taxon>
    </lineage>
</organism>
<accession>A0A1I3UQD7</accession>
<evidence type="ECO:0000256" key="1">
    <source>
        <dbReference type="SAM" id="Coils"/>
    </source>
</evidence>
<dbReference type="GO" id="GO:0004222">
    <property type="term" value="F:metalloendopeptidase activity"/>
    <property type="evidence" value="ECO:0007669"/>
    <property type="project" value="TreeGrafter"/>
</dbReference>
<evidence type="ECO:0000313" key="3">
    <source>
        <dbReference type="EMBL" id="SFJ84226.1"/>
    </source>
</evidence>
<dbReference type="SUPFAM" id="SSF51261">
    <property type="entry name" value="Duplicated hybrid motif"/>
    <property type="match status" value="1"/>
</dbReference>
<dbReference type="PANTHER" id="PTHR21666:SF291">
    <property type="entry name" value="STAGE II SPORULATION PROTEIN Q"/>
    <property type="match status" value="1"/>
</dbReference>
<evidence type="ECO:0000313" key="4">
    <source>
        <dbReference type="Proteomes" id="UP000199445"/>
    </source>
</evidence>
<reference evidence="3 4" key="1">
    <citation type="submission" date="2016-10" db="EMBL/GenBank/DDBJ databases">
        <authorList>
            <person name="de Groot N.N."/>
        </authorList>
    </citation>
    <scope>NUCLEOTIDE SEQUENCE [LARGE SCALE GENOMIC DNA]</scope>
    <source>
        <strain evidence="3 4">IBRC-M 10445</strain>
    </source>
</reference>
<dbReference type="FunFam" id="2.70.70.10:FF:000006">
    <property type="entry name" value="M23 family peptidase"/>
    <property type="match status" value="1"/>
</dbReference>
<dbReference type="CDD" id="cd12797">
    <property type="entry name" value="M23_peptidase"/>
    <property type="match status" value="1"/>
</dbReference>
<keyword evidence="1" id="KW-0175">Coiled coil</keyword>
<name>A0A1I3UQD7_9GAMM</name>
<evidence type="ECO:0000259" key="2">
    <source>
        <dbReference type="Pfam" id="PF01551"/>
    </source>
</evidence>
<dbReference type="PANTHER" id="PTHR21666">
    <property type="entry name" value="PEPTIDASE-RELATED"/>
    <property type="match status" value="1"/>
</dbReference>
<dbReference type="InterPro" id="IPR050570">
    <property type="entry name" value="Cell_wall_metabolism_enzyme"/>
</dbReference>
<proteinExistence type="predicted"/>
<dbReference type="EMBL" id="FOSC01000006">
    <property type="protein sequence ID" value="SFJ84226.1"/>
    <property type="molecule type" value="Genomic_DNA"/>
</dbReference>
<dbReference type="InterPro" id="IPR016047">
    <property type="entry name" value="M23ase_b-sheet_dom"/>
</dbReference>
<feature type="coiled-coil region" evidence="1">
    <location>
        <begin position="28"/>
        <end position="66"/>
    </location>
</feature>
<dbReference type="Gene3D" id="2.70.70.10">
    <property type="entry name" value="Glucose Permease (Domain IIA)"/>
    <property type="match status" value="1"/>
</dbReference>
<sequence length="298" mass="33371">MTSMNTRFIAGGLALLITVALVSAWAGYRAAESDVQQVEAEKARQLESWQRKLSRQQEEVAHLRETVQQRIDTLTLRVGQMQGRMLRLDALGQRFIESGLVSGEEFNFDEPAAVGGPEDPLPLGESYSEPELGDMISRLERQLEDREKQLRLLDKLASWQNLDDERYVEGRPVTWGWVSSPYGYRSDPFTGKRAWHAGIDLAGRDGGDIISVAGGVVSFAGDRYGYGKLVEINHGEGLVTRYAHARSLEVKTGEVVEKGQLIARMGSTGRSTGPHVHFEVIRNGRTEDPEKYMRRARR</sequence>